<comment type="caution">
    <text evidence="4">The sequence shown here is derived from an EMBL/GenBank/DDBJ whole genome shotgun (WGS) entry which is preliminary data.</text>
</comment>
<dbReference type="CDD" id="cd07817">
    <property type="entry name" value="SRPBCC_8"/>
    <property type="match status" value="1"/>
</dbReference>
<sequence length="377" mass="40755">MTQAVKGAKRQAGRATNQAGKQAQNAAPASPLQASLQQLAGTVTNRAMSSLSNGLGSATTRLTDYAESDGGKGFLSAITGLEDVSSPVKSMVKKGLGDAGSKVKDAAGSLFGGKGKGGGGKKSKVTNIVEHIDMGAPVDLVYRQWTQFADWPKFMKKLEQVEQVSDEKMQWKAQVFWSHRTWESTILEQVPNERIVWRSKGQKGHIDGAVTFHELAPNLTRVVVVLEYHPQGFFERTGNLWRAQGRRVRLELKHFQRQLMTDALLHPDDIEGWQGEIRDGEVVENSSDEDDDSDESDESEEDDTSSSAESNGKQRRTSTQRTAKSAAARKSSGSDSARTATKTAPARKTGGSASSRSSSSRTGSGRRAAAAKSRSRS</sequence>
<dbReference type="Gene3D" id="3.30.530.20">
    <property type="match status" value="1"/>
</dbReference>
<dbReference type="PANTHER" id="PTHR33824:SF7">
    <property type="entry name" value="POLYKETIDE CYCLASE_DEHYDRASE AND LIPID TRANSPORT SUPERFAMILY PROTEIN"/>
    <property type="match status" value="1"/>
</dbReference>
<dbReference type="InterPro" id="IPR005031">
    <property type="entry name" value="COQ10_START"/>
</dbReference>
<proteinExistence type="predicted"/>
<dbReference type="PANTHER" id="PTHR33824">
    <property type="entry name" value="POLYKETIDE CYCLASE/DEHYDRASE AND LIPID TRANSPORT SUPERFAMILY PROTEIN"/>
    <property type="match status" value="1"/>
</dbReference>
<feature type="compositionally biased region" description="Acidic residues" evidence="1">
    <location>
        <begin position="286"/>
        <end position="304"/>
    </location>
</feature>
<dbReference type="RefSeq" id="WP_097940305.1">
    <property type="nucleotide sequence ID" value="NZ_BLKS01000001.1"/>
</dbReference>
<reference evidence="3 6" key="2">
    <citation type="journal article" date="2019" name="Emerg. Microbes Infect.">
        <title>Comprehensive subspecies identification of 175 nontuberculous mycobacteria species based on 7547 genomic profiles.</title>
        <authorList>
            <person name="Matsumoto Y."/>
            <person name="Kinjo T."/>
            <person name="Motooka D."/>
            <person name="Nabeya D."/>
            <person name="Jung N."/>
            <person name="Uechi K."/>
            <person name="Horii T."/>
            <person name="Iida T."/>
            <person name="Fujita J."/>
            <person name="Nakamura S."/>
        </authorList>
    </citation>
    <scope>NUCLEOTIDE SEQUENCE [LARGE SCALE GENOMIC DNA]</scope>
    <source>
        <strain evidence="3 6">JCM 6377</strain>
    </source>
</reference>
<dbReference type="EMBL" id="BLKS01000001">
    <property type="protein sequence ID" value="GFG53259.1"/>
    <property type="molecule type" value="Genomic_DNA"/>
</dbReference>
<dbReference type="OrthoDB" id="3695445at2"/>
<dbReference type="Proteomes" id="UP000220914">
    <property type="component" value="Unassembled WGS sequence"/>
</dbReference>
<name>A0A2A7N5F7_MYCAG</name>
<evidence type="ECO:0000259" key="2">
    <source>
        <dbReference type="Pfam" id="PF03364"/>
    </source>
</evidence>
<feature type="region of interest" description="Disordered" evidence="1">
    <location>
        <begin position="1"/>
        <end position="32"/>
    </location>
</feature>
<accession>A0A2A7N5F7</accession>
<dbReference type="AlphaFoldDB" id="A0A2A7N5F7"/>
<evidence type="ECO:0000256" key="1">
    <source>
        <dbReference type="SAM" id="MobiDB-lite"/>
    </source>
</evidence>
<organism evidence="4 5">
    <name type="scientific">Mycolicibacterium agri</name>
    <name type="common">Mycobacterium agri</name>
    <dbReference type="NCBI Taxonomy" id="36811"/>
    <lineage>
        <taxon>Bacteria</taxon>
        <taxon>Bacillati</taxon>
        <taxon>Actinomycetota</taxon>
        <taxon>Actinomycetes</taxon>
        <taxon>Mycobacteriales</taxon>
        <taxon>Mycobacteriaceae</taxon>
        <taxon>Mycolicibacterium</taxon>
    </lineage>
</organism>
<gene>
    <name evidence="4" type="ORF">CQY20_12015</name>
    <name evidence="3" type="ORF">MAGR_47000</name>
</gene>
<feature type="domain" description="Coenzyme Q-binding protein COQ10 START" evidence="2">
    <location>
        <begin position="134"/>
        <end position="255"/>
    </location>
</feature>
<evidence type="ECO:0000313" key="5">
    <source>
        <dbReference type="Proteomes" id="UP000220914"/>
    </source>
</evidence>
<protein>
    <submittedName>
        <fullName evidence="4">Cyclase</fullName>
    </submittedName>
</protein>
<reference evidence="4 5" key="1">
    <citation type="submission" date="2017-10" db="EMBL/GenBank/DDBJ databases">
        <title>The new phylogeny of genus Mycobacterium.</title>
        <authorList>
            <person name="Tortoli E."/>
            <person name="Trovato A."/>
            <person name="Cirillo D.M."/>
        </authorList>
    </citation>
    <scope>NUCLEOTIDE SEQUENCE [LARGE SCALE GENOMIC DNA]</scope>
    <source>
        <strain evidence="4 5">CCUG37673</strain>
    </source>
</reference>
<dbReference type="InterPro" id="IPR047137">
    <property type="entry name" value="ORF3"/>
</dbReference>
<feature type="region of interest" description="Disordered" evidence="1">
    <location>
        <begin position="276"/>
        <end position="377"/>
    </location>
</feature>
<dbReference type="SUPFAM" id="SSF55961">
    <property type="entry name" value="Bet v1-like"/>
    <property type="match status" value="1"/>
</dbReference>
<evidence type="ECO:0000313" key="6">
    <source>
        <dbReference type="Proteomes" id="UP000465302"/>
    </source>
</evidence>
<feature type="compositionally biased region" description="Polar residues" evidence="1">
    <location>
        <begin position="14"/>
        <end position="32"/>
    </location>
</feature>
<keyword evidence="5" id="KW-1185">Reference proteome</keyword>
<dbReference type="Pfam" id="PF03364">
    <property type="entry name" value="Polyketide_cyc"/>
    <property type="match status" value="1"/>
</dbReference>
<evidence type="ECO:0000313" key="3">
    <source>
        <dbReference type="EMBL" id="GFG53259.1"/>
    </source>
</evidence>
<feature type="compositionally biased region" description="Low complexity" evidence="1">
    <location>
        <begin position="319"/>
        <end position="377"/>
    </location>
</feature>
<dbReference type="InterPro" id="IPR023393">
    <property type="entry name" value="START-like_dom_sf"/>
</dbReference>
<reference evidence="3" key="3">
    <citation type="submission" date="2020-02" db="EMBL/GenBank/DDBJ databases">
        <authorList>
            <person name="Matsumoto Y."/>
            <person name="Motooka D."/>
            <person name="Nakamura S."/>
        </authorList>
    </citation>
    <scope>NUCLEOTIDE SEQUENCE</scope>
    <source>
        <strain evidence="3">JCM 6377</strain>
    </source>
</reference>
<evidence type="ECO:0000313" key="4">
    <source>
        <dbReference type="EMBL" id="PEG38957.1"/>
    </source>
</evidence>
<dbReference type="EMBL" id="PDCP01000017">
    <property type="protein sequence ID" value="PEG38957.1"/>
    <property type="molecule type" value="Genomic_DNA"/>
</dbReference>
<dbReference type="Proteomes" id="UP000465302">
    <property type="component" value="Unassembled WGS sequence"/>
</dbReference>